<dbReference type="SUPFAM" id="SSF53335">
    <property type="entry name" value="S-adenosyl-L-methionine-dependent methyltransferases"/>
    <property type="match status" value="2"/>
</dbReference>
<protein>
    <recommendedName>
        <fullName evidence="20 21">Multifunctional fusion protein</fullName>
    </recommendedName>
    <domain>
        <recommendedName>
            <fullName evidence="20">ATP-dependent (S)-NAD(P)H-hydrate dehydratase</fullName>
            <ecNumber evidence="20">4.2.1.93</ecNumber>
        </recommendedName>
        <alternativeName>
            <fullName evidence="20">ATP-dependent NAD(P)HX dehydratase</fullName>
        </alternativeName>
    </domain>
    <domain>
        <recommendedName>
            <fullName evidence="21">NAD(P)H-hydrate epimerase</fullName>
            <ecNumber evidence="21">5.1.99.6</ecNumber>
        </recommendedName>
        <alternativeName>
            <fullName evidence="21">NAD(P)HX epimerase</fullName>
        </alternativeName>
    </domain>
</protein>
<feature type="domain" description="YjeF C-terminal" evidence="25">
    <location>
        <begin position="1656"/>
        <end position="1927"/>
    </location>
</feature>
<dbReference type="FunFam" id="3.20.20.70:FF:000005">
    <property type="entry name" value="Phospho-2-dehydro-3-deoxyheptonate aldolase"/>
    <property type="match status" value="1"/>
</dbReference>
<accession>A0A2Z7A0N4</accession>
<evidence type="ECO:0000256" key="23">
    <source>
        <dbReference type="RuleBase" id="RU000646"/>
    </source>
</evidence>
<comment type="catalytic activity">
    <reaction evidence="21">
        <text>(6R)-NADHX = (6S)-NADHX</text>
        <dbReference type="Rhea" id="RHEA:32215"/>
        <dbReference type="ChEBI" id="CHEBI:64074"/>
        <dbReference type="ChEBI" id="CHEBI:64075"/>
        <dbReference type="EC" id="5.1.99.6"/>
    </reaction>
</comment>
<dbReference type="Gene3D" id="3.40.50.150">
    <property type="entry name" value="Vaccinia Virus protein VP39"/>
    <property type="match status" value="2"/>
</dbReference>
<keyword evidence="10" id="KW-0489">Methyltransferase</keyword>
<evidence type="ECO:0000256" key="19">
    <source>
        <dbReference type="ARBA" id="ARBA00049209"/>
    </source>
</evidence>
<dbReference type="PROSITE" id="PS51385">
    <property type="entry name" value="YJEF_N"/>
    <property type="match status" value="1"/>
</dbReference>
<reference evidence="27 28" key="1">
    <citation type="journal article" date="2015" name="Proc. Natl. Acad. Sci. U.S.A.">
        <title>The resurrection genome of Boea hygrometrica: A blueprint for survival of dehydration.</title>
        <authorList>
            <person name="Xiao L."/>
            <person name="Yang G."/>
            <person name="Zhang L."/>
            <person name="Yang X."/>
            <person name="Zhao S."/>
            <person name="Ji Z."/>
            <person name="Zhou Q."/>
            <person name="Hu M."/>
            <person name="Wang Y."/>
            <person name="Chen M."/>
            <person name="Xu Y."/>
            <person name="Jin H."/>
            <person name="Xiao X."/>
            <person name="Hu G."/>
            <person name="Bao F."/>
            <person name="Hu Y."/>
            <person name="Wan P."/>
            <person name="Li L."/>
            <person name="Deng X."/>
            <person name="Kuang T."/>
            <person name="Xiang C."/>
            <person name="Zhu J.K."/>
            <person name="Oliver M.J."/>
            <person name="He Y."/>
        </authorList>
    </citation>
    <scope>NUCLEOTIDE SEQUENCE [LARGE SCALE GENOMIC DNA]</scope>
    <source>
        <strain evidence="28">cv. XS01</strain>
    </source>
</reference>
<evidence type="ECO:0000256" key="5">
    <source>
        <dbReference type="ARBA" id="ARBA00007985"/>
    </source>
</evidence>
<keyword evidence="20" id="KW-0597">Phosphoprotein</keyword>
<comment type="similarity">
    <text evidence="21">Belongs to the NnrE/AIBP family.</text>
</comment>
<dbReference type="HAMAP" id="MF_01966">
    <property type="entry name" value="NADHX_epimerase"/>
    <property type="match status" value="1"/>
</dbReference>
<evidence type="ECO:0000256" key="11">
    <source>
        <dbReference type="ARBA" id="ARBA00022605"/>
    </source>
</evidence>
<dbReference type="FunFam" id="3.30.110.10:FF:000001">
    <property type="entry name" value="Translation initiation factor IF-3"/>
    <property type="match status" value="1"/>
</dbReference>
<dbReference type="InterPro" id="IPR000241">
    <property type="entry name" value="RlmKL-like_Mtase"/>
</dbReference>
<comment type="similarity">
    <text evidence="20">Belongs to the NnrD/CARKD family.</text>
</comment>
<comment type="cofactor">
    <cofactor evidence="20">
        <name>Mg(2+)</name>
        <dbReference type="ChEBI" id="CHEBI:18420"/>
    </cofactor>
</comment>
<dbReference type="InterPro" id="IPR036788">
    <property type="entry name" value="T_IF-3_C_sf"/>
</dbReference>
<dbReference type="GO" id="GO:0008652">
    <property type="term" value="P:amino acid biosynthetic process"/>
    <property type="evidence" value="ECO:0007669"/>
    <property type="project" value="UniProtKB-KW"/>
</dbReference>
<dbReference type="CDD" id="cd11715">
    <property type="entry name" value="THUMP_AdoMetMT"/>
    <property type="match status" value="1"/>
</dbReference>
<dbReference type="GO" id="GO:0043527">
    <property type="term" value="C:tRNA methyltransferase complex"/>
    <property type="evidence" value="ECO:0007669"/>
    <property type="project" value="UniProtKB-ARBA"/>
</dbReference>
<dbReference type="Gene3D" id="3.30.2130.30">
    <property type="match status" value="1"/>
</dbReference>
<dbReference type="InterPro" id="IPR004114">
    <property type="entry name" value="THUMP_dom"/>
</dbReference>
<comment type="catalytic activity">
    <reaction evidence="20">
        <text>(6S)-NADPHX + ATP = ADP + phosphate + NADPH + H(+)</text>
        <dbReference type="Rhea" id="RHEA:32231"/>
        <dbReference type="ChEBI" id="CHEBI:15378"/>
        <dbReference type="ChEBI" id="CHEBI:30616"/>
        <dbReference type="ChEBI" id="CHEBI:43474"/>
        <dbReference type="ChEBI" id="CHEBI:57783"/>
        <dbReference type="ChEBI" id="CHEBI:64076"/>
        <dbReference type="ChEBI" id="CHEBI:456216"/>
        <dbReference type="EC" id="4.2.1.93"/>
    </reaction>
</comment>
<feature type="binding site" evidence="21">
    <location>
        <position position="1596"/>
    </location>
    <ligand>
        <name>(6S)-NADPHX</name>
        <dbReference type="ChEBI" id="CHEBI:64076"/>
    </ligand>
</feature>
<dbReference type="NCBIfam" id="TIGR00197">
    <property type="entry name" value="yjeF_nterm"/>
    <property type="match status" value="1"/>
</dbReference>
<comment type="cofactor">
    <cofactor evidence="21">
        <name>K(+)</name>
        <dbReference type="ChEBI" id="CHEBI:29103"/>
    </cofactor>
    <text evidence="21">Binds 1 potassium ion per subunit.</text>
</comment>
<evidence type="ECO:0000256" key="1">
    <source>
        <dbReference type="ARBA" id="ARBA00003726"/>
    </source>
</evidence>
<dbReference type="EC" id="5.1.99.6" evidence="21"/>
<dbReference type="NCBIfam" id="TIGR00196">
    <property type="entry name" value="yjeF_cterm"/>
    <property type="match status" value="1"/>
</dbReference>
<proteinExistence type="inferred from homology"/>
<organism evidence="27 28">
    <name type="scientific">Dorcoceras hygrometricum</name>
    <dbReference type="NCBI Taxonomy" id="472368"/>
    <lineage>
        <taxon>Eukaryota</taxon>
        <taxon>Viridiplantae</taxon>
        <taxon>Streptophyta</taxon>
        <taxon>Embryophyta</taxon>
        <taxon>Tracheophyta</taxon>
        <taxon>Spermatophyta</taxon>
        <taxon>Magnoliopsida</taxon>
        <taxon>eudicotyledons</taxon>
        <taxon>Gunneridae</taxon>
        <taxon>Pentapetalae</taxon>
        <taxon>asterids</taxon>
        <taxon>lamiids</taxon>
        <taxon>Lamiales</taxon>
        <taxon>Gesneriaceae</taxon>
        <taxon>Didymocarpoideae</taxon>
        <taxon>Trichosporeae</taxon>
        <taxon>Loxocarpinae</taxon>
        <taxon>Dorcoceras</taxon>
    </lineage>
</organism>
<comment type="subcellular location">
    <subcellularLocation>
        <location evidence="23">Plastid</location>
        <location evidence="23">Chloroplast</location>
    </subcellularLocation>
</comment>
<dbReference type="HAMAP" id="MF_01858">
    <property type="entry name" value="23SrRNA_methyltr_KL"/>
    <property type="match status" value="1"/>
</dbReference>
<dbReference type="InterPro" id="IPR019815">
    <property type="entry name" value="Translation_initiation_fac_3_C"/>
</dbReference>
<dbReference type="GO" id="GO:0003723">
    <property type="term" value="F:RNA binding"/>
    <property type="evidence" value="ECO:0007669"/>
    <property type="project" value="UniProtKB-UniRule"/>
</dbReference>
<dbReference type="NCBIfam" id="TIGR00034">
    <property type="entry name" value="aroFGH"/>
    <property type="match status" value="1"/>
</dbReference>
<dbReference type="PROSITE" id="PS51165">
    <property type="entry name" value="THUMP"/>
    <property type="match status" value="1"/>
</dbReference>
<keyword evidence="22" id="KW-0694">RNA-binding</keyword>
<dbReference type="Pfam" id="PF02926">
    <property type="entry name" value="THUMP"/>
    <property type="match status" value="1"/>
</dbReference>
<keyword evidence="12" id="KW-0808">Transferase</keyword>
<keyword evidence="20" id="KW-0547">Nucleotide-binding</keyword>
<dbReference type="GO" id="GO:0052855">
    <property type="term" value="F:ADP-dependent NAD(P)H-hydrate dehydratase activity"/>
    <property type="evidence" value="ECO:0007669"/>
    <property type="project" value="UniProtKB-EC"/>
</dbReference>
<dbReference type="InterPro" id="IPR054170">
    <property type="entry name" value="RlmL_1st"/>
</dbReference>
<dbReference type="Gene3D" id="3.20.20.70">
    <property type="entry name" value="Aldolase class I"/>
    <property type="match status" value="1"/>
</dbReference>
<dbReference type="SUPFAM" id="SSF55200">
    <property type="entry name" value="Translation initiation factor IF3, C-terminal domain"/>
    <property type="match status" value="1"/>
</dbReference>
<feature type="binding site" evidence="20">
    <location>
        <begin position="1802"/>
        <end position="1808"/>
    </location>
    <ligand>
        <name>(6S)-NADPHX</name>
        <dbReference type="ChEBI" id="CHEBI:64076"/>
    </ligand>
</feature>
<dbReference type="GO" id="GO:0047453">
    <property type="term" value="F:ATP-dependent NAD(P)H-hydrate dehydratase activity"/>
    <property type="evidence" value="ECO:0007669"/>
    <property type="project" value="UniProtKB-UniRule"/>
</dbReference>
<dbReference type="InterPro" id="IPR004443">
    <property type="entry name" value="YjeF_N_dom"/>
</dbReference>
<comment type="catalytic activity">
    <reaction evidence="17">
        <text>D-erythrose 4-phosphate + phosphoenolpyruvate + H2O = 7-phospho-2-dehydro-3-deoxy-D-arabino-heptonate + phosphate</text>
        <dbReference type="Rhea" id="RHEA:14717"/>
        <dbReference type="ChEBI" id="CHEBI:15377"/>
        <dbReference type="ChEBI" id="CHEBI:16897"/>
        <dbReference type="ChEBI" id="CHEBI:43474"/>
        <dbReference type="ChEBI" id="CHEBI:58394"/>
        <dbReference type="ChEBI" id="CHEBI:58702"/>
        <dbReference type="EC" id="2.5.1.54"/>
    </reaction>
</comment>
<dbReference type="HAMAP" id="MF_00080">
    <property type="entry name" value="IF_3"/>
    <property type="match status" value="1"/>
</dbReference>
<dbReference type="GO" id="GO:0008990">
    <property type="term" value="F:rRNA (guanine-N2-)-methyltransferase activity"/>
    <property type="evidence" value="ECO:0007669"/>
    <property type="project" value="InterPro"/>
</dbReference>
<keyword evidence="14 23" id="KW-0648">Protein biosynthesis</keyword>
<feature type="binding site" evidence="21">
    <location>
        <begin position="1500"/>
        <end position="1504"/>
    </location>
    <ligand>
        <name>(6S)-NADPHX</name>
        <dbReference type="ChEBI" id="CHEBI:64076"/>
    </ligand>
</feature>
<evidence type="ECO:0000256" key="21">
    <source>
        <dbReference type="HAMAP-Rule" id="MF_03159"/>
    </source>
</evidence>
<evidence type="ECO:0000313" key="27">
    <source>
        <dbReference type="EMBL" id="KZV14989.1"/>
    </source>
</evidence>
<feature type="binding site" evidence="21">
    <location>
        <position position="1501"/>
    </location>
    <ligand>
        <name>K(+)</name>
        <dbReference type="ChEBI" id="CHEBI:29103"/>
    </ligand>
</feature>
<dbReference type="SUPFAM" id="SSF51569">
    <property type="entry name" value="Aldolase"/>
    <property type="match status" value="1"/>
</dbReference>
<dbReference type="HAMAP" id="MF_01965">
    <property type="entry name" value="NADHX_dehydratase"/>
    <property type="match status" value="1"/>
</dbReference>
<keyword evidence="21" id="KW-0413">Isomerase</keyword>
<evidence type="ECO:0000256" key="18">
    <source>
        <dbReference type="ARBA" id="ARBA00048238"/>
    </source>
</evidence>
<gene>
    <name evidence="27" type="ORF">F511_09458</name>
</gene>
<dbReference type="Pfam" id="PF01170">
    <property type="entry name" value="UPF0020"/>
    <property type="match status" value="1"/>
</dbReference>
<comment type="similarity">
    <text evidence="4">In the N-terminal section; belongs to the NnrE/AIBP family.</text>
</comment>
<comment type="subunit">
    <text evidence="23">Monomer.</text>
</comment>
<dbReference type="InterPro" id="IPR006218">
    <property type="entry name" value="DAHP1/KDSA"/>
</dbReference>
<dbReference type="GO" id="GO:0046496">
    <property type="term" value="P:nicotinamide nucleotide metabolic process"/>
    <property type="evidence" value="ECO:0007669"/>
    <property type="project" value="UniProtKB-UniRule"/>
</dbReference>
<dbReference type="CDD" id="cd01171">
    <property type="entry name" value="YXKO-related"/>
    <property type="match status" value="1"/>
</dbReference>
<dbReference type="PROSITE" id="PS51383">
    <property type="entry name" value="YJEF_C_3"/>
    <property type="match status" value="1"/>
</dbReference>
<feature type="binding site" evidence="20">
    <location>
        <begin position="1839"/>
        <end position="1843"/>
    </location>
    <ligand>
        <name>ATP</name>
        <dbReference type="ChEBI" id="CHEBI:30616"/>
    </ligand>
</feature>
<dbReference type="GO" id="GO:0003743">
    <property type="term" value="F:translation initiation factor activity"/>
    <property type="evidence" value="ECO:0007669"/>
    <property type="project" value="UniProtKB-KW"/>
</dbReference>
<dbReference type="Pfam" id="PF00707">
    <property type="entry name" value="IF3_C"/>
    <property type="match status" value="1"/>
</dbReference>
<comment type="function">
    <text evidence="20">Catalyzes the dehydration of the S-form of NAD(P)HX at the expense of ATP, which is converted to ADP. Together with NAD(P)HX epimerase, which catalyzes the epimerization of the S- and R-forms, the enzyme allows the repair of both epimers of NAD(P)HX, a damaged form of NAD(P)H that is a result of enzymatic or heat-dependent hydration.</text>
</comment>
<evidence type="ECO:0000256" key="2">
    <source>
        <dbReference type="ARBA" id="ARBA00004688"/>
    </source>
</evidence>
<dbReference type="NCBIfam" id="NF009395">
    <property type="entry name" value="PRK12755.1"/>
    <property type="match status" value="1"/>
</dbReference>
<evidence type="ECO:0000256" key="20">
    <source>
        <dbReference type="HAMAP-Rule" id="MF_03157"/>
    </source>
</evidence>
<evidence type="ECO:0000256" key="7">
    <source>
        <dbReference type="ARBA" id="ARBA00022490"/>
    </source>
</evidence>
<comment type="catalytic activity">
    <reaction evidence="20">
        <text>(6S)-NADHX + ATP = ADP + phosphate + NADH + H(+)</text>
        <dbReference type="Rhea" id="RHEA:19017"/>
        <dbReference type="ChEBI" id="CHEBI:15378"/>
        <dbReference type="ChEBI" id="CHEBI:30616"/>
        <dbReference type="ChEBI" id="CHEBI:43474"/>
        <dbReference type="ChEBI" id="CHEBI:57945"/>
        <dbReference type="ChEBI" id="CHEBI:64074"/>
        <dbReference type="ChEBI" id="CHEBI:456216"/>
        <dbReference type="EC" id="4.2.1.93"/>
    </reaction>
</comment>
<dbReference type="InterPro" id="IPR029056">
    <property type="entry name" value="Ribokinase-like"/>
</dbReference>
<dbReference type="GO" id="GO:0052856">
    <property type="term" value="F:NAD(P)HX epimerase activity"/>
    <property type="evidence" value="ECO:0007669"/>
    <property type="project" value="UniProtKB-UniRule"/>
</dbReference>
<keyword evidence="13" id="KW-0949">S-adenosyl-L-methionine</keyword>
<comment type="similarity">
    <text evidence="6">In the C-terminal section; belongs to the NnrD/CARKD family.</text>
</comment>
<dbReference type="GO" id="GO:0003849">
    <property type="term" value="F:3-deoxy-7-phosphoheptulonate synthase activity"/>
    <property type="evidence" value="ECO:0007669"/>
    <property type="project" value="UniProtKB-EC"/>
</dbReference>
<evidence type="ECO:0000256" key="8">
    <source>
        <dbReference type="ARBA" id="ARBA00022540"/>
    </source>
</evidence>
<evidence type="ECO:0000256" key="14">
    <source>
        <dbReference type="ARBA" id="ARBA00022917"/>
    </source>
</evidence>
<dbReference type="EC" id="4.2.1.93" evidence="20"/>
<evidence type="ECO:0000256" key="9">
    <source>
        <dbReference type="ARBA" id="ARBA00022552"/>
    </source>
</evidence>
<dbReference type="InterPro" id="IPR036652">
    <property type="entry name" value="YjeF_N_dom_sf"/>
</dbReference>
<dbReference type="Gene3D" id="3.30.750.80">
    <property type="entry name" value="RNA methyltransferase domain (HRMD) like"/>
    <property type="match status" value="1"/>
</dbReference>
<keyword evidence="21" id="KW-0479">Metal-binding</keyword>
<evidence type="ECO:0000256" key="4">
    <source>
        <dbReference type="ARBA" id="ARBA00006001"/>
    </source>
</evidence>
<feature type="binding site" evidence="20">
    <location>
        <begin position="1859"/>
        <end position="1868"/>
    </location>
    <ligand>
        <name>ATP</name>
        <dbReference type="ChEBI" id="CHEBI:30616"/>
    </ligand>
</feature>
<dbReference type="GO" id="GO:0009073">
    <property type="term" value="P:aromatic amino acid family biosynthetic process"/>
    <property type="evidence" value="ECO:0007669"/>
    <property type="project" value="UniProtKB-KW"/>
</dbReference>
<keyword evidence="20" id="KW-0067">ATP-binding</keyword>
<dbReference type="NCBIfam" id="NF008748">
    <property type="entry name" value="PRK11783.1"/>
    <property type="match status" value="1"/>
</dbReference>
<dbReference type="NCBIfam" id="TIGR00168">
    <property type="entry name" value="infC"/>
    <property type="match status" value="1"/>
</dbReference>
<evidence type="ECO:0000256" key="3">
    <source>
        <dbReference type="ARBA" id="ARBA00005439"/>
    </source>
</evidence>
<dbReference type="InterPro" id="IPR002052">
    <property type="entry name" value="DNA_methylase_N6_adenine_CS"/>
</dbReference>
<evidence type="ECO:0000259" key="26">
    <source>
        <dbReference type="PROSITE" id="PS51385"/>
    </source>
</evidence>
<feature type="binding site" evidence="20">
    <location>
        <position position="1869"/>
    </location>
    <ligand>
        <name>(6S)-NADPHX</name>
        <dbReference type="ChEBI" id="CHEBI:64076"/>
    </ligand>
</feature>
<evidence type="ECO:0000259" key="25">
    <source>
        <dbReference type="PROSITE" id="PS51383"/>
    </source>
</evidence>
<comment type="catalytic activity">
    <reaction evidence="18">
        <text>(6S)-NADHX + ADP = AMP + phosphate + NADH + H(+)</text>
        <dbReference type="Rhea" id="RHEA:32223"/>
        <dbReference type="ChEBI" id="CHEBI:15378"/>
        <dbReference type="ChEBI" id="CHEBI:43474"/>
        <dbReference type="ChEBI" id="CHEBI:57945"/>
        <dbReference type="ChEBI" id="CHEBI:64074"/>
        <dbReference type="ChEBI" id="CHEBI:456215"/>
        <dbReference type="ChEBI" id="CHEBI:456216"/>
        <dbReference type="EC" id="4.2.1.136"/>
    </reaction>
</comment>
<keyword evidence="8 23" id="KW-0396">Initiation factor</keyword>
<dbReference type="OrthoDB" id="21573at2759"/>
<evidence type="ECO:0000256" key="17">
    <source>
        <dbReference type="ARBA" id="ARBA00047508"/>
    </source>
</evidence>
<dbReference type="InterPro" id="IPR019813">
    <property type="entry name" value="Translation_initiation_fac3_CS"/>
</dbReference>
<dbReference type="Pfam" id="PF00793">
    <property type="entry name" value="DAHP_synth_1"/>
    <property type="match status" value="1"/>
</dbReference>
<dbReference type="CDD" id="cd02440">
    <property type="entry name" value="AdoMet_MTases"/>
    <property type="match status" value="1"/>
</dbReference>
<feature type="binding site" evidence="20">
    <location>
        <position position="1755"/>
    </location>
    <ligand>
        <name>(6S)-NADPHX</name>
        <dbReference type="ChEBI" id="CHEBI:64076"/>
    </ligand>
</feature>
<dbReference type="InterPro" id="IPR013785">
    <property type="entry name" value="Aldolase_TIM"/>
</dbReference>
<dbReference type="NCBIfam" id="NF009396">
    <property type="entry name" value="PRK12756.1"/>
    <property type="match status" value="1"/>
</dbReference>
<feature type="domain" description="THUMP" evidence="24">
    <location>
        <begin position="43"/>
        <end position="154"/>
    </location>
</feature>
<feature type="binding site" evidence="21">
    <location>
        <position position="1563"/>
    </location>
    <ligand>
        <name>K(+)</name>
        <dbReference type="ChEBI" id="CHEBI:29103"/>
    </ligand>
</feature>
<dbReference type="Proteomes" id="UP000250235">
    <property type="component" value="Unassembled WGS sequence"/>
</dbReference>
<evidence type="ECO:0000259" key="24">
    <source>
        <dbReference type="PROSITE" id="PS51165"/>
    </source>
</evidence>
<comment type="function">
    <text evidence="1">Stereospecific condensation of phosphoenolpyruvate (PEP) and D-erythrose-4-phosphate (E4P) giving rise to 3-deoxy-D-arabino-heptulosonate-7-phosphate (DAHP).</text>
</comment>
<feature type="binding site" evidence="21">
    <location>
        <begin position="1567"/>
        <end position="1573"/>
    </location>
    <ligand>
        <name>(6S)-NADPHX</name>
        <dbReference type="ChEBI" id="CHEBI:64076"/>
    </ligand>
</feature>
<dbReference type="GO" id="GO:0009507">
    <property type="term" value="C:chloroplast"/>
    <property type="evidence" value="ECO:0007669"/>
    <property type="project" value="UniProtKB-SubCell"/>
</dbReference>
<comment type="function">
    <text evidence="23">IF-3 binds to the 30S ribosomal subunit and shifts the equilibrium between 70S ribosomes and their 50S and 30S subunits in favor of the free subunits, thus enhancing the availability of 30S subunits on which protein synthesis initiation begins.</text>
</comment>
<keyword evidence="9" id="KW-0698">rRNA processing</keyword>
<dbReference type="InterPro" id="IPR000631">
    <property type="entry name" value="CARKD"/>
</dbReference>
<dbReference type="SUPFAM" id="SSF53613">
    <property type="entry name" value="Ribokinase-like"/>
    <property type="match status" value="1"/>
</dbReference>
<evidence type="ECO:0000313" key="28">
    <source>
        <dbReference type="Proteomes" id="UP000250235"/>
    </source>
</evidence>
<keyword evidence="21" id="KW-0630">Potassium</keyword>
<sequence>MSRWFATCPKGLEYLLRDELAVLGAQEVREALAGVHFEGPLETAYRACLWSRLASRILLPLAEFDAATDDALYAGVQAIDWSQHLAAHATLAVDAHTALSKLTHSQFIAQRVKDAVVDQFRQQGGTRPGVDTEEPDVRLNLRLKRDRATLSLDLAGSPLHRRGWRELQGEAPLKENLAAAMLLRARWPEIYAAGGALLDPMCGSGTLLVEAALMAADVAPGWRRDYYGFLGWQQHDLALWRDLLDEARQRAETGLKALRPCFFGSDADPRMVQTAKRNAQEAGVAGFLTLEKRDAAHVEPPAGVERGLVITNPPYGERLGERAQMPALYHALGERLRTQFAGWRAAVLAGDAELGRALGLHAEKKYALYNGALETQLLTFEIRARDEAPREPKPLSAGAQMLKNRLEKNLKHLRKRLVREGIHCWRAYDQDLPEYAAAIDVYARASGEPWLHVQEYRAPAEVPADVARQRLREIARVAGEVFAVPRERIALKTRERGKGGSKYGQFDQRGEFVEVEEDGLKFLVNLTDYLDTGLFLDHRLVRAKLRELAAGRRFLNLFAYTATASVYAAAGGARDTTSVDLSATYLDWASRNLALNRFTGAKHRLMQADALTFLRQDRAHYGLIYVDPPTFSNSKRADDFDVQRDHVALLEACGERLVNDGVIIFSNNFRRFRLDEAALAERFAIEDWSAPSIPFDFARRADIHGCWLLRHRPAEAASTEIPSRKPPATPRRLFSWPSHPTRGAAAMSQSATDDLRIRTITPLATPAEVMDECPATAAALATVGNARAAMHRILDGTDDRLAVVIGPCSIHDPRAALEYAQRLAAQRERLGGELEIVMRVYFEKPRTTVGWKGLINDPDLDGSFRINQGLRIARGLLRDINALGVPAGSEFLDIISPQYLADLVAWGAIGARTTESQVHRELASGLSCPVGFKNGTDGNVKLAVDAVQAASHPHHFLAVTKQGLAAIAATSGNRDCHVILRGGKQPNYDAASVEAACAAIGKAGLPERVMIDASHANSGKNPENQPRVIDAIAAQLEAGESRIVGTMVESHLVGGRQDLVDGRPLAYGQSITDGCIGWDDSVRVLERLAAAAETIVSHGGRVMKRLLGGLLLVALAASLSGCYVAPGYSYVRGGTYAGPAYYGNTVVYGDGYYATPGWYGYGGWYDGWYGCCYAPGVTVGGVWYGRGGGYRHYRGGGGWHGGGHGHAHAAGRLCRASGGRNAALSAAARPTSSNLLEDRGIATTDNKGNRRNLEIRVPRVRVIGADAEQLGILTRDEALALAQEAGMDLVEIQPNGDPPVCRIMDYGKFKFEAQKKAQAAKKKQKQVEIKEVKFRPVTDVGDYQIKLRNMLRFLEEGDKVKVTIRFRGREMSHQDLGQSLAKRIQEDVGENGQIESFPRLEGRQMVMMIGPKKKQSWIGACPRLRGCVSASTRPSPQPSPRRGKGLYTVAQVRTLDRYAIDVLGVPGFELMRRAAWAALSSLRRHWPQARRIVVHCGPGNNGGDGFLLAVLAREAGLHAEVLALGDTSSGDADLARQAWKDAGGAVRLWRAGDALPAADVQVDALYGTGLRRAPEPAAAALIEAINAGNAPVLALDVPSGLDADTGQAPGAAIRAAVTTSFIAAKRGLHTGRAAALVGTLELDALGLPETLWQGELPDACLLAATQLPPRERDAHKGTNGHVLAIGGEHGMAGAIRLCGEAALRVGAGLVSVATRAEHLVALNAARPELMAHGVDGPQALDPLLARATVLAVGPGLGQGAWSHALWLTALDSGKPLVLDADGLNLLAREPRRFAQPAVLTPHPGEAARLLGSTVAAVEADRFAAARALAERHQAVVVLKGSGSLVAAPDGRLDVCPWGNPGMASGGMGDLLTGVIAALLAQGCDARQAACLGAGLHARAGDRAARQGERGLLAGDLLAPLRALGNGLGDD</sequence>
<dbReference type="PANTHER" id="PTHR21225:SF12">
    <property type="entry name" value="PHOSPHO-2-DEHYDRO-3-DEOXYHEPTONATE ALDOLASE, TYROSINE-INHIBITED"/>
    <property type="match status" value="1"/>
</dbReference>
<evidence type="ECO:0000256" key="22">
    <source>
        <dbReference type="PROSITE-ProRule" id="PRU00529"/>
    </source>
</evidence>
<dbReference type="InterPro" id="IPR019614">
    <property type="entry name" value="SAM-dep_methyl-trfase"/>
</dbReference>
<dbReference type="InterPro" id="IPR017244">
    <property type="entry name" value="23SrRNA_methyltr_KL"/>
</dbReference>
<comment type="caution">
    <text evidence="21">Lacks conserved residue(s) required for the propagation of feature annotation.</text>
</comment>
<dbReference type="SUPFAM" id="SSF54364">
    <property type="entry name" value="Translation initiation factor IF3, N-terminal domain"/>
    <property type="match status" value="1"/>
</dbReference>
<evidence type="ECO:0000256" key="10">
    <source>
        <dbReference type="ARBA" id="ARBA00022603"/>
    </source>
</evidence>
<dbReference type="InterPro" id="IPR029063">
    <property type="entry name" value="SAM-dependent_MTases_sf"/>
</dbReference>
<dbReference type="Pfam" id="PF05198">
    <property type="entry name" value="IF3_N"/>
    <property type="match status" value="1"/>
</dbReference>
<comment type="catalytic activity">
    <reaction evidence="21">
        <text>(6R)-NADPHX = (6S)-NADPHX</text>
        <dbReference type="Rhea" id="RHEA:32227"/>
        <dbReference type="ChEBI" id="CHEBI:64076"/>
        <dbReference type="ChEBI" id="CHEBI:64077"/>
        <dbReference type="EC" id="5.1.99.6"/>
    </reaction>
</comment>
<dbReference type="GO" id="GO:0005524">
    <property type="term" value="F:ATP binding"/>
    <property type="evidence" value="ECO:0007669"/>
    <property type="project" value="UniProtKB-KW"/>
</dbReference>
<dbReference type="Gene3D" id="3.10.20.80">
    <property type="entry name" value="Translation initiation factor 3 (IF-3), N-terminal domain"/>
    <property type="match status" value="1"/>
</dbReference>
<dbReference type="PROSITE" id="PS00938">
    <property type="entry name" value="IF3"/>
    <property type="match status" value="1"/>
</dbReference>
<dbReference type="InterPro" id="IPR006219">
    <property type="entry name" value="DAHP_synth_1"/>
</dbReference>
<comment type="function">
    <text evidence="21">Catalyzes the epimerization of the S- and R-forms of NAD(P)HX, a damaged form of NAD(P)H that is a result of enzymatic or heat-dependent hydration. This is a prerequisite for the S-specific NAD(P)H-hydrate dehydratase to allow the repair of both epimers of NAD(P)HX.</text>
</comment>
<dbReference type="Pfam" id="PF10672">
    <property type="entry name" value="Methyltrans_SAM"/>
    <property type="match status" value="1"/>
</dbReference>
<dbReference type="InterPro" id="IPR019814">
    <property type="entry name" value="Translation_initiation_fac_3_N"/>
</dbReference>
<evidence type="ECO:0000256" key="6">
    <source>
        <dbReference type="ARBA" id="ARBA00009524"/>
    </source>
</evidence>
<dbReference type="InterPro" id="IPR001288">
    <property type="entry name" value="Translation_initiation_fac_3"/>
</dbReference>
<evidence type="ECO:0000256" key="16">
    <source>
        <dbReference type="ARBA" id="ARBA00025153"/>
    </source>
</evidence>
<dbReference type="SUPFAM" id="SSF64153">
    <property type="entry name" value="YjeF N-terminal domain-like"/>
    <property type="match status" value="1"/>
</dbReference>
<dbReference type="PROSITE" id="PS00092">
    <property type="entry name" value="N6_MTASE"/>
    <property type="match status" value="1"/>
</dbReference>
<comment type="similarity">
    <text evidence="3 23">Belongs to the IF-3 family.</text>
</comment>
<name>A0A2Z7A0N4_9LAMI</name>
<comment type="pathway">
    <text evidence="2">Metabolic intermediate biosynthesis; chorismate biosynthesis; chorismate from D-erythrose 4-phosphate and phosphoenolpyruvate: step 1/7.</text>
</comment>
<feature type="binding site" evidence="21">
    <location>
        <position position="1599"/>
    </location>
    <ligand>
        <name>K(+)</name>
        <dbReference type="ChEBI" id="CHEBI:29103"/>
    </ligand>
</feature>
<keyword evidence="11" id="KW-0028">Amino-acid biosynthesis</keyword>
<dbReference type="PANTHER" id="PTHR21225">
    <property type="entry name" value="PHOSPHO-2-DEHYDRO-3-DEOXYHEPTONATE ALDOLASE DAHP SYNTHETASE"/>
    <property type="match status" value="1"/>
</dbReference>
<keyword evidence="15" id="KW-0057">Aromatic amino acid biosynthesis</keyword>
<evidence type="ECO:0000256" key="13">
    <source>
        <dbReference type="ARBA" id="ARBA00022691"/>
    </source>
</evidence>
<feature type="domain" description="YjeF N-terminal" evidence="26">
    <location>
        <begin position="1452"/>
        <end position="1653"/>
    </location>
</feature>
<keyword evidence="28" id="KW-1185">Reference proteome</keyword>
<comment type="similarity">
    <text evidence="5">Belongs to the class-I DAHP synthase family.</text>
</comment>
<dbReference type="Gene3D" id="3.40.1190.20">
    <property type="match status" value="1"/>
</dbReference>
<keyword evidence="7" id="KW-0963">Cytoplasm</keyword>
<dbReference type="Gene3D" id="3.30.110.10">
    <property type="entry name" value="Translation initiation factor 3 (IF-3), C-terminal domain"/>
    <property type="match status" value="1"/>
</dbReference>
<dbReference type="Gene3D" id="3.40.50.10260">
    <property type="entry name" value="YjeF N-terminal domain"/>
    <property type="match status" value="1"/>
</dbReference>
<dbReference type="Pfam" id="PF03853">
    <property type="entry name" value="YjeF_N"/>
    <property type="match status" value="1"/>
</dbReference>
<dbReference type="Pfam" id="PF22020">
    <property type="entry name" value="RlmL_1st"/>
    <property type="match status" value="1"/>
</dbReference>
<comment type="function">
    <text evidence="16">Bifunctional enzyme that catalyzes the epimerization of the S- and R-forms of NAD(P)HX and the dehydration of the S-form of NAD(P)HX at the expense of ADP, which is converted to AMP. This allows the repair of both epimers of NAD(P)HX, a damaged form of NAD(P)H that is a result of enzymatic or heat-dependent hydration.</text>
</comment>
<keyword evidence="20" id="KW-0520">NAD</keyword>
<dbReference type="GO" id="GO:0046872">
    <property type="term" value="F:metal ion binding"/>
    <property type="evidence" value="ECO:0007669"/>
    <property type="project" value="UniProtKB-KW"/>
</dbReference>
<dbReference type="Pfam" id="PF01256">
    <property type="entry name" value="Carb_kinase"/>
    <property type="match status" value="1"/>
</dbReference>
<dbReference type="EMBL" id="KV020142">
    <property type="protein sequence ID" value="KZV14989.1"/>
    <property type="molecule type" value="Genomic_DNA"/>
</dbReference>
<evidence type="ECO:0000256" key="12">
    <source>
        <dbReference type="ARBA" id="ARBA00022679"/>
    </source>
</evidence>
<evidence type="ECO:0000256" key="15">
    <source>
        <dbReference type="ARBA" id="ARBA00023141"/>
    </source>
</evidence>
<dbReference type="FunFam" id="3.10.20.80:FF:000001">
    <property type="entry name" value="Translation initiation factor IF-3"/>
    <property type="match status" value="1"/>
</dbReference>
<dbReference type="InterPro" id="IPR036787">
    <property type="entry name" value="T_IF-3_N_sf"/>
</dbReference>
<dbReference type="SMART" id="SM00981">
    <property type="entry name" value="THUMP"/>
    <property type="match status" value="1"/>
</dbReference>
<keyword evidence="20" id="KW-0456">Lyase</keyword>
<comment type="catalytic activity">
    <reaction evidence="19">
        <text>(6S)-NADPHX + ADP = AMP + phosphate + NADPH + H(+)</text>
        <dbReference type="Rhea" id="RHEA:32235"/>
        <dbReference type="ChEBI" id="CHEBI:15378"/>
        <dbReference type="ChEBI" id="CHEBI:43474"/>
        <dbReference type="ChEBI" id="CHEBI:57783"/>
        <dbReference type="ChEBI" id="CHEBI:64076"/>
        <dbReference type="ChEBI" id="CHEBI:456215"/>
        <dbReference type="ChEBI" id="CHEBI:456216"/>
        <dbReference type="EC" id="4.2.1.136"/>
    </reaction>
</comment>